<sequence length="146" mass="16753">MDKDYRAVALAQADEMERQARRIRELIRERNDATSNAEAAYDLAERYARKVGVDIARDDVLRYVEHYWQQRGGLERRLHQHDTFHWDVLRIRHELSRATAAQVAATPTADLVAALIRRIDAVNPLGPARKSSAELFRRPEAPGLVV</sequence>
<proteinExistence type="predicted"/>
<dbReference type="RefSeq" id="WP_112283962.1">
    <property type="nucleotide sequence ID" value="NZ_MASW01000006.1"/>
</dbReference>
<evidence type="ECO:0000313" key="1">
    <source>
        <dbReference type="EMBL" id="PXY20845.1"/>
    </source>
</evidence>
<organism evidence="1 2">
    <name type="scientific">Prauserella muralis</name>
    <dbReference type="NCBI Taxonomy" id="588067"/>
    <lineage>
        <taxon>Bacteria</taxon>
        <taxon>Bacillati</taxon>
        <taxon>Actinomycetota</taxon>
        <taxon>Actinomycetes</taxon>
        <taxon>Pseudonocardiales</taxon>
        <taxon>Pseudonocardiaceae</taxon>
        <taxon>Prauserella</taxon>
    </lineage>
</organism>
<protein>
    <submittedName>
        <fullName evidence="1">Uncharacterized protein</fullName>
    </submittedName>
</protein>
<dbReference type="EMBL" id="MASW01000006">
    <property type="protein sequence ID" value="PXY20845.1"/>
    <property type="molecule type" value="Genomic_DNA"/>
</dbReference>
<dbReference type="AlphaFoldDB" id="A0A2V4AKP5"/>
<dbReference type="Proteomes" id="UP000249915">
    <property type="component" value="Unassembled WGS sequence"/>
</dbReference>
<accession>A0A2V4AKP5</accession>
<name>A0A2V4AKP5_9PSEU</name>
<evidence type="ECO:0000313" key="2">
    <source>
        <dbReference type="Proteomes" id="UP000249915"/>
    </source>
</evidence>
<comment type="caution">
    <text evidence="1">The sequence shown here is derived from an EMBL/GenBank/DDBJ whole genome shotgun (WGS) entry which is preliminary data.</text>
</comment>
<keyword evidence="2" id="KW-1185">Reference proteome</keyword>
<reference evidence="1 2" key="1">
    <citation type="submission" date="2016-07" db="EMBL/GenBank/DDBJ databases">
        <title>Draft genome sequence of Prauserella muralis DSM 45305, isolated from a mould-covered wall in an indoor environment.</title>
        <authorList>
            <person name="Ruckert C."/>
            <person name="Albersmeier A."/>
            <person name="Jiang C.-L."/>
            <person name="Jiang Y."/>
            <person name="Kalinowski J."/>
            <person name="Schneider O."/>
            <person name="Winkler A."/>
            <person name="Zotchev S.B."/>
        </authorList>
    </citation>
    <scope>NUCLEOTIDE SEQUENCE [LARGE SCALE GENOMIC DNA]</scope>
    <source>
        <strain evidence="1 2">DSM 45305</strain>
    </source>
</reference>
<gene>
    <name evidence="1" type="ORF">BAY60_25410</name>
</gene>